<dbReference type="VEuPathDB" id="FungiDB:Malapachy_0929"/>
<dbReference type="AlphaFoldDB" id="A0A0M9VQ53"/>
<evidence type="ECO:0000259" key="2">
    <source>
        <dbReference type="Pfam" id="PF03330"/>
    </source>
</evidence>
<dbReference type="SUPFAM" id="SSF50685">
    <property type="entry name" value="Barwin-like endoglucanases"/>
    <property type="match status" value="1"/>
</dbReference>
<comment type="caution">
    <text evidence="3">The sequence shown here is derived from an EMBL/GenBank/DDBJ whole genome shotgun (WGS) entry which is preliminary data.</text>
</comment>
<proteinExistence type="predicted"/>
<dbReference type="CDD" id="cd22191">
    <property type="entry name" value="DPBB_RlpA_EXP_N-like"/>
    <property type="match status" value="1"/>
</dbReference>
<dbReference type="Gene3D" id="2.40.40.10">
    <property type="entry name" value="RlpA-like domain"/>
    <property type="match status" value="1"/>
</dbReference>
<feature type="domain" description="RlpA-like protein double-psi beta-barrel" evidence="2">
    <location>
        <begin position="69"/>
        <end position="131"/>
    </location>
</feature>
<dbReference type="InterPro" id="IPR051477">
    <property type="entry name" value="Expansin_CellWall"/>
</dbReference>
<dbReference type="STRING" id="77020.A0A0M9VQ53"/>
<evidence type="ECO:0000313" key="3">
    <source>
        <dbReference type="EMBL" id="KOS15005.1"/>
    </source>
</evidence>
<dbReference type="EMBL" id="LGAV01000003">
    <property type="protein sequence ID" value="KOS15005.1"/>
    <property type="molecule type" value="Genomic_DNA"/>
</dbReference>
<organism evidence="3 4">
    <name type="scientific">Malassezia pachydermatis</name>
    <dbReference type="NCBI Taxonomy" id="77020"/>
    <lineage>
        <taxon>Eukaryota</taxon>
        <taxon>Fungi</taxon>
        <taxon>Dikarya</taxon>
        <taxon>Basidiomycota</taxon>
        <taxon>Ustilaginomycotina</taxon>
        <taxon>Malasseziomycetes</taxon>
        <taxon>Malasseziales</taxon>
        <taxon>Malasseziaceae</taxon>
        <taxon>Malassezia</taxon>
    </lineage>
</organism>
<keyword evidence="4" id="KW-1185">Reference proteome</keyword>
<dbReference type="PANTHER" id="PTHR31836:SF27">
    <property type="entry name" value="RLPA-LIKE PROTEIN DOUBLE-PSI BETA-BARREL DOMAIN-CONTAINING PROTEIN"/>
    <property type="match status" value="1"/>
</dbReference>
<reference evidence="3 4" key="1">
    <citation type="submission" date="2015-07" db="EMBL/GenBank/DDBJ databases">
        <title>Draft Genome Sequence of Malassezia furfur CBS1878 and Malassezia pachydermatis CBS1879.</title>
        <authorList>
            <person name="Triana S."/>
            <person name="Ohm R."/>
            <person name="Gonzalez A."/>
            <person name="DeCock H."/>
            <person name="Restrepo S."/>
            <person name="Celis A."/>
        </authorList>
    </citation>
    <scope>NUCLEOTIDE SEQUENCE [LARGE SCALE GENOMIC DNA]</scope>
    <source>
        <strain evidence="3 4">CBS 1879</strain>
    </source>
</reference>
<dbReference type="GeneID" id="28727316"/>
<dbReference type="RefSeq" id="XP_017992637.1">
    <property type="nucleotide sequence ID" value="XM_018135441.1"/>
</dbReference>
<evidence type="ECO:0000313" key="4">
    <source>
        <dbReference type="Proteomes" id="UP000037751"/>
    </source>
</evidence>
<dbReference type="PANTHER" id="PTHR31836">
    <property type="match status" value="1"/>
</dbReference>
<dbReference type="OrthoDB" id="623670at2759"/>
<sequence>MQDTKVHAGRGLVKRSRHYYQAHHQALSSKNDKEQASIKLGQATYYVPGVGSCGKNSTKSDMIVAVSHSLYDQKAAKNPNENPLCGKTIQASYNGKSINVTVVDRCVGCQENDLDLSPAAFAELAPTKAGRLHGIKWSYVD</sequence>
<gene>
    <name evidence="3" type="ORF">Malapachy_0929</name>
</gene>
<dbReference type="InterPro" id="IPR036908">
    <property type="entry name" value="RlpA-like_sf"/>
</dbReference>
<dbReference type="Proteomes" id="UP000037751">
    <property type="component" value="Unassembled WGS sequence"/>
</dbReference>
<protein>
    <submittedName>
        <fullName evidence="3">Plant expansin</fullName>
    </submittedName>
</protein>
<keyword evidence="1" id="KW-0732">Signal</keyword>
<dbReference type="InterPro" id="IPR009009">
    <property type="entry name" value="RlpA-like_DPBB"/>
</dbReference>
<dbReference type="Pfam" id="PF03330">
    <property type="entry name" value="DPBB_1"/>
    <property type="match status" value="1"/>
</dbReference>
<accession>A0A0M9VQ53</accession>
<evidence type="ECO:0000256" key="1">
    <source>
        <dbReference type="ARBA" id="ARBA00022729"/>
    </source>
</evidence>
<name>A0A0M9VQ53_9BASI</name>